<sequence length="127" mass="14675">MFKISTYLSENPILTTALIAFLILEFYSHFTFYQKFIKIEMKGLSWIFSLGSRCLTSKQIDLIRILINSLVVICLYLTLANSLSFPRLNDLSPYLRFALFVTLVSKPINYLFDIFFNPGGESDSHKN</sequence>
<name>A0A380JH33_STRDO</name>
<protein>
    <submittedName>
        <fullName evidence="2">Uncharacterized protein</fullName>
    </submittedName>
</protein>
<dbReference type="Proteomes" id="UP000254082">
    <property type="component" value="Unassembled WGS sequence"/>
</dbReference>
<feature type="transmembrane region" description="Helical" evidence="1">
    <location>
        <begin position="12"/>
        <end position="33"/>
    </location>
</feature>
<feature type="transmembrane region" description="Helical" evidence="1">
    <location>
        <begin position="97"/>
        <end position="116"/>
    </location>
</feature>
<evidence type="ECO:0000313" key="2">
    <source>
        <dbReference type="EMBL" id="SUN36377.1"/>
    </source>
</evidence>
<keyword evidence="1" id="KW-0472">Membrane</keyword>
<keyword evidence="1" id="KW-0812">Transmembrane</keyword>
<accession>A0A380JH33</accession>
<keyword evidence="1" id="KW-1133">Transmembrane helix</keyword>
<reference evidence="2 3" key="1">
    <citation type="submission" date="2018-06" db="EMBL/GenBank/DDBJ databases">
        <authorList>
            <consortium name="Pathogen Informatics"/>
            <person name="Doyle S."/>
        </authorList>
    </citation>
    <scope>NUCLEOTIDE SEQUENCE [LARGE SCALE GENOMIC DNA]</scope>
    <source>
        <strain evidence="3">NCTC 11391</strain>
    </source>
</reference>
<organism evidence="2 3">
    <name type="scientific">Streptococcus downei MFe28</name>
    <dbReference type="NCBI Taxonomy" id="764290"/>
    <lineage>
        <taxon>Bacteria</taxon>
        <taxon>Bacillati</taxon>
        <taxon>Bacillota</taxon>
        <taxon>Bacilli</taxon>
        <taxon>Lactobacillales</taxon>
        <taxon>Streptococcaceae</taxon>
        <taxon>Streptococcus</taxon>
    </lineage>
</organism>
<keyword evidence="3" id="KW-1185">Reference proteome</keyword>
<evidence type="ECO:0000313" key="3">
    <source>
        <dbReference type="Proteomes" id="UP000254082"/>
    </source>
</evidence>
<evidence type="ECO:0000256" key="1">
    <source>
        <dbReference type="SAM" id="Phobius"/>
    </source>
</evidence>
<proteinExistence type="predicted"/>
<gene>
    <name evidence="2" type="ORF">NCTC11391_01424</name>
</gene>
<feature type="transmembrane region" description="Helical" evidence="1">
    <location>
        <begin position="65"/>
        <end position="85"/>
    </location>
</feature>
<dbReference type="EMBL" id="UHFA01000002">
    <property type="protein sequence ID" value="SUN36377.1"/>
    <property type="molecule type" value="Genomic_DNA"/>
</dbReference>
<dbReference type="AlphaFoldDB" id="A0A380JH33"/>